<dbReference type="Gene3D" id="1.20.1280.50">
    <property type="match status" value="1"/>
</dbReference>
<keyword evidence="2" id="KW-1185">Reference proteome</keyword>
<dbReference type="STRING" id="7574.A0A2R2MT79"/>
<dbReference type="GeneID" id="106173844"/>
<proteinExistence type="predicted"/>
<dbReference type="Proteomes" id="UP000085678">
    <property type="component" value="Unplaced"/>
</dbReference>
<reference evidence="3" key="1">
    <citation type="submission" date="2025-08" db="UniProtKB">
        <authorList>
            <consortium name="RefSeq"/>
        </authorList>
    </citation>
    <scope>IDENTIFICATION</scope>
    <source>
        <tissue evidence="3">Gonads</tissue>
    </source>
</reference>
<evidence type="ECO:0000259" key="1">
    <source>
        <dbReference type="PROSITE" id="PS50181"/>
    </source>
</evidence>
<dbReference type="InParanoid" id="A0A2R2MT79"/>
<dbReference type="SMART" id="SM00256">
    <property type="entry name" value="FBOX"/>
    <property type="match status" value="1"/>
</dbReference>
<protein>
    <submittedName>
        <fullName evidence="3">F-box only protein 39-like</fullName>
    </submittedName>
</protein>
<dbReference type="SUPFAM" id="SSF52047">
    <property type="entry name" value="RNI-like"/>
    <property type="match status" value="1"/>
</dbReference>
<dbReference type="Pfam" id="PF12937">
    <property type="entry name" value="F-box-like"/>
    <property type="match status" value="1"/>
</dbReference>
<dbReference type="Gene3D" id="3.80.10.10">
    <property type="entry name" value="Ribonuclease Inhibitor"/>
    <property type="match status" value="1"/>
</dbReference>
<dbReference type="InterPro" id="IPR032675">
    <property type="entry name" value="LRR_dom_sf"/>
</dbReference>
<dbReference type="OrthoDB" id="6421103at2759"/>
<dbReference type="PROSITE" id="PS50181">
    <property type="entry name" value="FBOX"/>
    <property type="match status" value="1"/>
</dbReference>
<dbReference type="FunFam" id="1.20.1280.50:FF:000005">
    <property type="entry name" value="F-box/LRR-repeat protein 3 isoform X1"/>
    <property type="match status" value="1"/>
</dbReference>
<evidence type="ECO:0000313" key="2">
    <source>
        <dbReference type="Proteomes" id="UP000085678"/>
    </source>
</evidence>
<sequence length="367" mass="43016">MDFEAECDTDWGVVPDILLVTIFQYLSDADRGRAARVCKRWAQISHSPCLWRKRIMRLGAVDAVEERKALRFAQLYGSHLRHLTIYCSKRRGNTRKRFQRVMCQILEHLATGQCQLIDLNIPRMEFYRFWRFDFYREKLLKSVCRFLHCQNSLRSFNMHAARLNIFSGSQLLEAVADGSGQTLEVLNIEDYYHDMIQCFRVPKFVNTLKKFTNLSILYLNYNYISDFVLCLLADNCGGKLRYLSIKVHRKDPHSHVTEKSSWRLLTNTCPELGVAVEFDHIGTYRDISAILVPGIPLKCLQPTIPEYCIYLILNISALKRLHVCANGDNEQKRLEVQEITNKYQAMLQTQNLDFRFFTDIIFEEEEE</sequence>
<dbReference type="PANTHER" id="PTHR20933:SF3">
    <property type="entry name" value="F-BOX ONLY PROTEIN 33"/>
    <property type="match status" value="1"/>
</dbReference>
<dbReference type="PANTHER" id="PTHR20933">
    <property type="entry name" value="F-BOX ONLY PROTEIN 33"/>
    <property type="match status" value="1"/>
</dbReference>
<feature type="domain" description="F-box" evidence="1">
    <location>
        <begin position="8"/>
        <end position="54"/>
    </location>
</feature>
<dbReference type="InterPro" id="IPR036047">
    <property type="entry name" value="F-box-like_dom_sf"/>
</dbReference>
<evidence type="ECO:0000313" key="3">
    <source>
        <dbReference type="RefSeq" id="XP_023933318.1"/>
    </source>
</evidence>
<accession>A0A2R2MT79</accession>
<dbReference type="SUPFAM" id="SSF81383">
    <property type="entry name" value="F-box domain"/>
    <property type="match status" value="1"/>
</dbReference>
<dbReference type="KEGG" id="lak:106173844"/>
<dbReference type="GO" id="GO:0031398">
    <property type="term" value="P:positive regulation of protein ubiquitination"/>
    <property type="evidence" value="ECO:0007669"/>
    <property type="project" value="TreeGrafter"/>
</dbReference>
<dbReference type="InterPro" id="IPR001810">
    <property type="entry name" value="F-box_dom"/>
</dbReference>
<dbReference type="AlphaFoldDB" id="A0A2R2MT79"/>
<organism evidence="2 3">
    <name type="scientific">Lingula anatina</name>
    <name type="common">Brachiopod</name>
    <name type="synonym">Lingula unguis</name>
    <dbReference type="NCBI Taxonomy" id="7574"/>
    <lineage>
        <taxon>Eukaryota</taxon>
        <taxon>Metazoa</taxon>
        <taxon>Spiralia</taxon>
        <taxon>Lophotrochozoa</taxon>
        <taxon>Brachiopoda</taxon>
        <taxon>Linguliformea</taxon>
        <taxon>Lingulata</taxon>
        <taxon>Lingulida</taxon>
        <taxon>Linguloidea</taxon>
        <taxon>Lingulidae</taxon>
        <taxon>Lingula</taxon>
    </lineage>
</organism>
<gene>
    <name evidence="3" type="primary">LOC106173844</name>
</gene>
<name>A0A2R2MT79_LINAN</name>
<dbReference type="RefSeq" id="XP_023933318.1">
    <property type="nucleotide sequence ID" value="XM_024077550.1"/>
</dbReference>